<dbReference type="AlphaFoldDB" id="A0A494Z6G5"/>
<dbReference type="EMBL" id="RBZO01000002">
    <property type="protein sequence ID" value="RKQ18153.1"/>
    <property type="molecule type" value="Genomic_DNA"/>
</dbReference>
<dbReference type="Gene3D" id="1.25.40.10">
    <property type="entry name" value="Tetratricopeptide repeat domain"/>
    <property type="match status" value="2"/>
</dbReference>
<gene>
    <name evidence="1" type="ORF">D8M05_01755</name>
</gene>
<dbReference type="InterPro" id="IPR006597">
    <property type="entry name" value="Sel1-like"/>
</dbReference>
<evidence type="ECO:0000313" key="2">
    <source>
        <dbReference type="Proteomes" id="UP000281813"/>
    </source>
</evidence>
<organism evidence="1 2">
    <name type="scientific">Oceanobacillus bengalensis</name>
    <dbReference type="NCBI Taxonomy" id="1435466"/>
    <lineage>
        <taxon>Bacteria</taxon>
        <taxon>Bacillati</taxon>
        <taxon>Bacillota</taxon>
        <taxon>Bacilli</taxon>
        <taxon>Bacillales</taxon>
        <taxon>Bacillaceae</taxon>
        <taxon>Oceanobacillus</taxon>
    </lineage>
</organism>
<dbReference type="SUPFAM" id="SSF81901">
    <property type="entry name" value="HCP-like"/>
    <property type="match status" value="1"/>
</dbReference>
<keyword evidence="2" id="KW-1185">Reference proteome</keyword>
<dbReference type="PANTHER" id="PTHR11102">
    <property type="entry name" value="SEL-1-LIKE PROTEIN"/>
    <property type="match status" value="1"/>
</dbReference>
<dbReference type="PANTHER" id="PTHR11102:SF160">
    <property type="entry name" value="ERAD-ASSOCIATED E3 UBIQUITIN-PROTEIN LIGASE COMPONENT HRD3"/>
    <property type="match status" value="1"/>
</dbReference>
<dbReference type="SMART" id="SM00671">
    <property type="entry name" value="SEL1"/>
    <property type="match status" value="5"/>
</dbReference>
<dbReference type="Proteomes" id="UP000281813">
    <property type="component" value="Unassembled WGS sequence"/>
</dbReference>
<protein>
    <submittedName>
        <fullName evidence="1">Sel1 repeat family protein</fullName>
    </submittedName>
</protein>
<name>A0A494Z6G5_9BACI</name>
<dbReference type="InterPro" id="IPR011990">
    <property type="entry name" value="TPR-like_helical_dom_sf"/>
</dbReference>
<reference evidence="1 2" key="1">
    <citation type="journal article" date="2015" name="Antonie Van Leeuwenhoek">
        <title>Oceanobacillus bengalensis sp. nov., a bacterium isolated from seawater of the Bay of Bengal.</title>
        <authorList>
            <person name="Yongchang O."/>
            <person name="Xiang W."/>
            <person name="Wang G."/>
        </authorList>
    </citation>
    <scope>NUCLEOTIDE SEQUENCE [LARGE SCALE GENOMIC DNA]</scope>
    <source>
        <strain evidence="1 2">MCCC 1K00260</strain>
    </source>
</reference>
<dbReference type="InterPro" id="IPR050767">
    <property type="entry name" value="Sel1_AlgK"/>
</dbReference>
<proteinExistence type="predicted"/>
<dbReference type="OrthoDB" id="7056571at2"/>
<dbReference type="Pfam" id="PF08238">
    <property type="entry name" value="Sel1"/>
    <property type="match status" value="6"/>
</dbReference>
<accession>A0A494Z6G5</accession>
<comment type="caution">
    <text evidence="1">The sequence shown here is derived from an EMBL/GenBank/DDBJ whole genome shotgun (WGS) entry which is preliminary data.</text>
</comment>
<sequence length="334" mass="38160">MDIQALQKELIELKFQKAAKLLDSIENSDDKTKVISEVFEACHLSDSTLSDDIYILYEQIRALPQYNKDFQDIFMHDILLVLQEIVNPSDELATIYIEDGELEEAVTLYKKSMQGNVEAQLELGKFYKAIGRDDLAFIWYETSANAGNADAMYWIGNYNYDGIVVEKNWEKTFICYKEAALQGHPDAMNNYADMYFRGEYVEKDNKRAFELFSLAAENGVMESMYTVGYLYENGIGTEVSHEKSTYWYTQSALAGDVFAANRLGHEAVEEGRGTDAIYWYKMAADRQDVYGAFNLGMCYENGIGTTISIKKAKHWYQMAAIKGDVQARERLSKL</sequence>
<dbReference type="RefSeq" id="WP_121128042.1">
    <property type="nucleotide sequence ID" value="NZ_JBHUFK010000006.1"/>
</dbReference>
<evidence type="ECO:0000313" key="1">
    <source>
        <dbReference type="EMBL" id="RKQ18153.1"/>
    </source>
</evidence>